<evidence type="ECO:0000313" key="2">
    <source>
        <dbReference type="EMBL" id="KZA97559.1"/>
    </source>
</evidence>
<reference evidence="2" key="1">
    <citation type="submission" date="2016-03" db="EMBL/GenBank/DDBJ databases">
        <title>Microsymbionts genomes from the relict species Vavilovia formosa.</title>
        <authorList>
            <person name="Chirak E."/>
            <person name="Kimeklis A."/>
            <person name="Kopat V."/>
            <person name="Andronov E."/>
        </authorList>
    </citation>
    <scope>NUCLEOTIDE SEQUENCE [LARGE SCALE GENOMIC DNA]</scope>
    <source>
        <strain evidence="2">Vaf12</strain>
    </source>
</reference>
<name>A0A154IC57_RHILE</name>
<comment type="caution">
    <text evidence="2">The sequence shown here is derived from an EMBL/GenBank/DDBJ whole genome shotgun (WGS) entry which is preliminary data.</text>
</comment>
<dbReference type="AlphaFoldDB" id="A0A154IC57"/>
<organism evidence="2">
    <name type="scientific">Rhizobium leguminosarum</name>
    <dbReference type="NCBI Taxonomy" id="384"/>
    <lineage>
        <taxon>Bacteria</taxon>
        <taxon>Pseudomonadati</taxon>
        <taxon>Pseudomonadota</taxon>
        <taxon>Alphaproteobacteria</taxon>
        <taxon>Hyphomicrobiales</taxon>
        <taxon>Rhizobiaceae</taxon>
        <taxon>Rhizobium/Agrobacterium group</taxon>
        <taxon>Rhizobium</taxon>
    </lineage>
</organism>
<accession>A0A154IC57</accession>
<feature type="compositionally biased region" description="Polar residues" evidence="1">
    <location>
        <begin position="20"/>
        <end position="29"/>
    </location>
</feature>
<proteinExistence type="predicted"/>
<dbReference type="EMBL" id="LVYU01000133">
    <property type="protein sequence ID" value="KZA97559.1"/>
    <property type="molecule type" value="Genomic_DNA"/>
</dbReference>
<sequence length="80" mass="8764">MRSANLFSSAAGSAPARVIQPQSISNQTAPPEDKGHRLLQRGEFDGGHGRYAYYDTVPDLGVMIELLEFDSDKEAQPKQT</sequence>
<gene>
    <name evidence="2" type="ORF">A4A59_31785</name>
</gene>
<feature type="region of interest" description="Disordered" evidence="1">
    <location>
        <begin position="1"/>
        <end position="46"/>
    </location>
</feature>
<dbReference type="RefSeq" id="WP_062944553.1">
    <property type="nucleotide sequence ID" value="NZ_CP171846.1"/>
</dbReference>
<feature type="compositionally biased region" description="Basic and acidic residues" evidence="1">
    <location>
        <begin position="31"/>
        <end position="46"/>
    </location>
</feature>
<evidence type="ECO:0000256" key="1">
    <source>
        <dbReference type="SAM" id="MobiDB-lite"/>
    </source>
</evidence>
<protein>
    <submittedName>
        <fullName evidence="2">Uncharacterized protein</fullName>
    </submittedName>
</protein>
<feature type="compositionally biased region" description="Polar residues" evidence="1">
    <location>
        <begin position="1"/>
        <end position="11"/>
    </location>
</feature>